<dbReference type="GO" id="GO:0006450">
    <property type="term" value="P:regulation of translational fidelity"/>
    <property type="evidence" value="ECO:0007669"/>
    <property type="project" value="InterPro"/>
</dbReference>
<dbReference type="Pfam" id="PF02686">
    <property type="entry name" value="GatC"/>
    <property type="match status" value="1"/>
</dbReference>
<dbReference type="GO" id="GO:0005524">
    <property type="term" value="F:ATP binding"/>
    <property type="evidence" value="ECO:0007669"/>
    <property type="project" value="UniProtKB-KW"/>
</dbReference>
<comment type="catalytic activity">
    <reaction evidence="1">
        <text>L-aspartyl-tRNA(Asn) + L-glutamine + ATP + H2O = L-asparaginyl-tRNA(Asn) + L-glutamate + ADP + phosphate + 2 H(+)</text>
        <dbReference type="Rhea" id="RHEA:14513"/>
        <dbReference type="Rhea" id="RHEA-COMP:9674"/>
        <dbReference type="Rhea" id="RHEA-COMP:9677"/>
        <dbReference type="ChEBI" id="CHEBI:15377"/>
        <dbReference type="ChEBI" id="CHEBI:15378"/>
        <dbReference type="ChEBI" id="CHEBI:29985"/>
        <dbReference type="ChEBI" id="CHEBI:30616"/>
        <dbReference type="ChEBI" id="CHEBI:43474"/>
        <dbReference type="ChEBI" id="CHEBI:58359"/>
        <dbReference type="ChEBI" id="CHEBI:78515"/>
        <dbReference type="ChEBI" id="CHEBI:78516"/>
        <dbReference type="ChEBI" id="CHEBI:456216"/>
    </reaction>
</comment>
<dbReference type="SUPFAM" id="SSF141000">
    <property type="entry name" value="Glu-tRNAGln amidotransferase C subunit"/>
    <property type="match status" value="1"/>
</dbReference>
<comment type="function">
    <text evidence="1">Allows the formation of correctly charged Asn-tRNA(Asn) or Gln-tRNA(Gln) through the transamidation of misacylated Asp-tRNA(Asn) or Glu-tRNA(Gln) in organisms which lack either or both of asparaginyl-tRNA or glutaminyl-tRNA synthetases. The reaction takes place in the presence of glutamine and ATP through an activated phospho-Asp-tRNA(Asn) or phospho-Glu-tRNA(Gln).</text>
</comment>
<dbReference type="NCBIfam" id="TIGR00135">
    <property type="entry name" value="gatC"/>
    <property type="match status" value="1"/>
</dbReference>
<dbReference type="GO" id="GO:0070681">
    <property type="term" value="P:glutaminyl-tRNAGln biosynthesis via transamidation"/>
    <property type="evidence" value="ECO:0007669"/>
    <property type="project" value="TreeGrafter"/>
</dbReference>
<comment type="catalytic activity">
    <reaction evidence="1">
        <text>L-glutamyl-tRNA(Gln) + L-glutamine + ATP + H2O = L-glutaminyl-tRNA(Gln) + L-glutamate + ADP + phosphate + H(+)</text>
        <dbReference type="Rhea" id="RHEA:17521"/>
        <dbReference type="Rhea" id="RHEA-COMP:9681"/>
        <dbReference type="Rhea" id="RHEA-COMP:9684"/>
        <dbReference type="ChEBI" id="CHEBI:15377"/>
        <dbReference type="ChEBI" id="CHEBI:15378"/>
        <dbReference type="ChEBI" id="CHEBI:29985"/>
        <dbReference type="ChEBI" id="CHEBI:30616"/>
        <dbReference type="ChEBI" id="CHEBI:43474"/>
        <dbReference type="ChEBI" id="CHEBI:58359"/>
        <dbReference type="ChEBI" id="CHEBI:78520"/>
        <dbReference type="ChEBI" id="CHEBI:78521"/>
        <dbReference type="ChEBI" id="CHEBI:456216"/>
    </reaction>
</comment>
<dbReference type="GO" id="GO:0016740">
    <property type="term" value="F:transferase activity"/>
    <property type="evidence" value="ECO:0007669"/>
    <property type="project" value="UniProtKB-KW"/>
</dbReference>
<dbReference type="RefSeq" id="WP_034344531.1">
    <property type="nucleotide sequence ID" value="NZ_FZNG01000013.1"/>
</dbReference>
<dbReference type="EMBL" id="JRPL02000008">
    <property type="protein sequence ID" value="TLD83449.1"/>
    <property type="molecule type" value="Genomic_DNA"/>
</dbReference>
<dbReference type="AlphaFoldDB" id="A0A4U8SBK9"/>
<dbReference type="EC" id="6.3.5.-" evidence="1"/>
<comment type="similarity">
    <text evidence="1">Belongs to the GatC family.</text>
</comment>
<dbReference type="PANTHER" id="PTHR15004">
    <property type="entry name" value="GLUTAMYL-TRNA(GLN) AMIDOTRANSFERASE SUBUNIT C, MITOCHONDRIAL"/>
    <property type="match status" value="1"/>
</dbReference>
<dbReference type="OrthoDB" id="9813938at2"/>
<dbReference type="PANTHER" id="PTHR15004:SF0">
    <property type="entry name" value="GLUTAMYL-TRNA(GLN) AMIDOTRANSFERASE SUBUNIT C, MITOCHONDRIAL"/>
    <property type="match status" value="1"/>
</dbReference>
<dbReference type="Gene3D" id="1.10.20.60">
    <property type="entry name" value="Glu-tRNAGln amidotransferase C subunit, N-terminal domain"/>
    <property type="match status" value="1"/>
</dbReference>
<gene>
    <name evidence="1 2" type="primary">gatC</name>
    <name evidence="2" type="ORF">LS81_005045</name>
</gene>
<dbReference type="InterPro" id="IPR003837">
    <property type="entry name" value="GatC"/>
</dbReference>
<proteinExistence type="inferred from homology"/>
<evidence type="ECO:0000313" key="2">
    <source>
        <dbReference type="EMBL" id="TLD83449.1"/>
    </source>
</evidence>
<name>A0A4U8SBK9_9HELI</name>
<keyword evidence="1" id="KW-0436">Ligase</keyword>
<comment type="caution">
    <text evidence="2">The sequence shown here is derived from an EMBL/GenBank/DDBJ whole genome shotgun (WGS) entry which is preliminary data.</text>
</comment>
<dbReference type="HAMAP" id="MF_00122">
    <property type="entry name" value="GatC"/>
    <property type="match status" value="1"/>
</dbReference>
<evidence type="ECO:0000313" key="3">
    <source>
        <dbReference type="Proteomes" id="UP000029878"/>
    </source>
</evidence>
<dbReference type="GO" id="GO:0050567">
    <property type="term" value="F:glutaminyl-tRNA synthase (glutamine-hydrolyzing) activity"/>
    <property type="evidence" value="ECO:0007669"/>
    <property type="project" value="UniProtKB-UniRule"/>
</dbReference>
<evidence type="ECO:0000256" key="1">
    <source>
        <dbReference type="HAMAP-Rule" id="MF_00122"/>
    </source>
</evidence>
<keyword evidence="2" id="KW-0808">Transferase</keyword>
<reference evidence="2 3" key="1">
    <citation type="journal article" date="2014" name="Genome Announc.">
        <title>Draft genome sequences of eight enterohepatic helicobacter species isolated from both laboratory and wild rodents.</title>
        <authorList>
            <person name="Sheh A."/>
            <person name="Shen Z."/>
            <person name="Fox J.G."/>
        </authorList>
    </citation>
    <scope>NUCLEOTIDE SEQUENCE [LARGE SCALE GENOMIC DNA]</scope>
    <source>
        <strain evidence="2 3">ATCC 700114</strain>
    </source>
</reference>
<comment type="subunit">
    <text evidence="1">Heterotrimer of A, B and C subunits.</text>
</comment>
<organism evidence="2 3">
    <name type="scientific">Helicobacter trogontum</name>
    <dbReference type="NCBI Taxonomy" id="50960"/>
    <lineage>
        <taxon>Bacteria</taxon>
        <taxon>Pseudomonadati</taxon>
        <taxon>Campylobacterota</taxon>
        <taxon>Epsilonproteobacteria</taxon>
        <taxon>Campylobacterales</taxon>
        <taxon>Helicobacteraceae</taxon>
        <taxon>Helicobacter</taxon>
    </lineage>
</organism>
<dbReference type="InterPro" id="IPR036113">
    <property type="entry name" value="Asp/Glu-ADT_sf_sub_c"/>
</dbReference>
<keyword evidence="1" id="KW-0648">Protein biosynthesis</keyword>
<protein>
    <recommendedName>
        <fullName evidence="1">Aspartyl/glutamyl-tRNA(Asn/Gln) amidotransferase subunit C</fullName>
        <shortName evidence="1">Asp/Glu-ADT subunit C</shortName>
        <ecNumber evidence="1">6.3.5.-</ecNumber>
    </recommendedName>
</protein>
<sequence length="92" mass="10376">MFVDDTLLDKLEKLAMIHIAPEKRSAFKEELSQIITKMDSLQGVNTDNITLQKNEKTPMRSDTPENAGIQGQIFKQAPKAKDNYFIVPKVIG</sequence>
<keyword evidence="1" id="KW-0547">Nucleotide-binding</keyword>
<accession>A0A4U8SBK9</accession>
<dbReference type="Proteomes" id="UP000029878">
    <property type="component" value="Unassembled WGS sequence"/>
</dbReference>
<keyword evidence="1" id="KW-0067">ATP-binding</keyword>
<dbReference type="GO" id="GO:0050566">
    <property type="term" value="F:asparaginyl-tRNA synthase (glutamine-hydrolyzing) activity"/>
    <property type="evidence" value="ECO:0007669"/>
    <property type="project" value="RHEA"/>
</dbReference>
<dbReference type="GO" id="GO:0006412">
    <property type="term" value="P:translation"/>
    <property type="evidence" value="ECO:0007669"/>
    <property type="project" value="UniProtKB-UniRule"/>
</dbReference>